<organism evidence="2 3">
    <name type="scientific">Cryptosporangium aurantiacum</name>
    <dbReference type="NCBI Taxonomy" id="134849"/>
    <lineage>
        <taxon>Bacteria</taxon>
        <taxon>Bacillati</taxon>
        <taxon>Actinomycetota</taxon>
        <taxon>Actinomycetes</taxon>
        <taxon>Cryptosporangiales</taxon>
        <taxon>Cryptosporangiaceae</taxon>
        <taxon>Cryptosporangium</taxon>
    </lineage>
</organism>
<accession>A0A1M7TX57</accession>
<gene>
    <name evidence="2" type="ORF">SAMN05443668_107259</name>
</gene>
<keyword evidence="1" id="KW-0472">Membrane</keyword>
<dbReference type="Proteomes" id="UP000184440">
    <property type="component" value="Unassembled WGS sequence"/>
</dbReference>
<feature type="transmembrane region" description="Helical" evidence="1">
    <location>
        <begin position="34"/>
        <end position="51"/>
    </location>
</feature>
<dbReference type="RefSeq" id="WP_073260052.1">
    <property type="nucleotide sequence ID" value="NZ_FRCS01000007.1"/>
</dbReference>
<sequence length="283" mass="29856">MSAGRRVGLPVLLFAADLCLFANPSVLAGLGRPGPLFAVLVAASGFVALVWRDRAPVAVLWVTCSEVVLLFCLATNGLVPHYMPTLSVLLATYTLGALRIRSARYLPLAIVALSATALDVMAWNGVEPEISGRATIVVGCALSGLGAWTAGRTRMAGARQEALLEVGALAVAQRAVAQERLEAARASQHALADAVSAMVMQAAGAGQVLRRDPSRTATALRRIELIGGQAMRELRQALAAVPAGPPAPALEVEQCLPPAPRGRRRARRSPDMMQWVLTHVARR</sequence>
<dbReference type="EMBL" id="FRCS01000007">
    <property type="protein sequence ID" value="SHN75275.1"/>
    <property type="molecule type" value="Genomic_DNA"/>
</dbReference>
<keyword evidence="1" id="KW-1133">Transmembrane helix</keyword>
<feature type="transmembrane region" description="Helical" evidence="1">
    <location>
        <begin position="7"/>
        <end position="28"/>
    </location>
</feature>
<proteinExistence type="predicted"/>
<keyword evidence="1" id="KW-0812">Transmembrane</keyword>
<evidence type="ECO:0000313" key="2">
    <source>
        <dbReference type="EMBL" id="SHN75275.1"/>
    </source>
</evidence>
<dbReference type="STRING" id="134849.SAMN05443668_107259"/>
<evidence type="ECO:0008006" key="4">
    <source>
        <dbReference type="Google" id="ProtNLM"/>
    </source>
</evidence>
<name>A0A1M7TX57_9ACTN</name>
<feature type="transmembrane region" description="Helical" evidence="1">
    <location>
        <begin position="58"/>
        <end position="76"/>
    </location>
</feature>
<evidence type="ECO:0000313" key="3">
    <source>
        <dbReference type="Proteomes" id="UP000184440"/>
    </source>
</evidence>
<keyword evidence="3" id="KW-1185">Reference proteome</keyword>
<protein>
    <recommendedName>
        <fullName evidence="4">Histidine kinase</fullName>
    </recommendedName>
</protein>
<dbReference type="AlphaFoldDB" id="A0A1M7TX57"/>
<evidence type="ECO:0000256" key="1">
    <source>
        <dbReference type="SAM" id="Phobius"/>
    </source>
</evidence>
<reference evidence="2 3" key="1">
    <citation type="submission" date="2016-11" db="EMBL/GenBank/DDBJ databases">
        <authorList>
            <person name="Jaros S."/>
            <person name="Januszkiewicz K."/>
            <person name="Wedrychowicz H."/>
        </authorList>
    </citation>
    <scope>NUCLEOTIDE SEQUENCE [LARGE SCALE GENOMIC DNA]</scope>
    <source>
        <strain evidence="2 3">DSM 46144</strain>
    </source>
</reference>